<keyword evidence="1" id="KW-0175">Coiled coil</keyword>
<feature type="coiled-coil region" evidence="1">
    <location>
        <begin position="128"/>
        <end position="177"/>
    </location>
</feature>
<proteinExistence type="predicted"/>
<evidence type="ECO:0000313" key="3">
    <source>
        <dbReference type="EMBL" id="CAD8429942.1"/>
    </source>
</evidence>
<gene>
    <name evidence="3" type="ORF">MSP1401_LOCUS653</name>
</gene>
<feature type="coiled-coil region" evidence="1">
    <location>
        <begin position="67"/>
        <end position="94"/>
    </location>
</feature>
<organism evidence="3">
    <name type="scientific">Micromonas pusilla</name>
    <name type="common">Picoplanktonic green alga</name>
    <name type="synonym">Chromulina pusilla</name>
    <dbReference type="NCBI Taxonomy" id="38833"/>
    <lineage>
        <taxon>Eukaryota</taxon>
        <taxon>Viridiplantae</taxon>
        <taxon>Chlorophyta</taxon>
        <taxon>Mamiellophyceae</taxon>
        <taxon>Mamiellales</taxon>
        <taxon>Mamiellaceae</taxon>
        <taxon>Micromonas</taxon>
    </lineage>
</organism>
<dbReference type="EMBL" id="HBEN01000783">
    <property type="protein sequence ID" value="CAD8429942.1"/>
    <property type="molecule type" value="Transcribed_RNA"/>
</dbReference>
<evidence type="ECO:0000256" key="2">
    <source>
        <dbReference type="SAM" id="MobiDB-lite"/>
    </source>
</evidence>
<feature type="region of interest" description="Disordered" evidence="2">
    <location>
        <begin position="279"/>
        <end position="319"/>
    </location>
</feature>
<feature type="compositionally biased region" description="Basic and acidic residues" evidence="2">
    <location>
        <begin position="279"/>
        <end position="305"/>
    </location>
</feature>
<protein>
    <submittedName>
        <fullName evidence="3">Uncharacterized protein</fullName>
    </submittedName>
</protein>
<sequence length="339" mass="37304">MSTVVLHARSPSTSSFASSAPDEDFDFARLDDAADAVRSHDVPMIHPGAVVLAHPEDASPRARAAAAAESAMTVASLQEELRETKRRLEAYRGARMASRLIHTQKKTAAALIEENPALAIPARLKEEARDAALALEHERSRIAELEREVEKTREEMKNAVRDAHVRAEERVRIAEEEASLRIDDARLIARAAREAEQDALTTGRNLSAALFDTRTALEFEQQKVHGFERESRVLHDTVLSTKAIAEEARRKALAEAAAARVAAREKLFSVLRAMGGDSRRDALDTSRSDGDEKKTPSSPIDRDRSIGSTGVDDASLLGSPRVDPYAYAARLRSMREARR</sequence>
<dbReference type="AlphaFoldDB" id="A0A7S0CPS7"/>
<reference evidence="3" key="1">
    <citation type="submission" date="2021-01" db="EMBL/GenBank/DDBJ databases">
        <authorList>
            <person name="Corre E."/>
            <person name="Pelletier E."/>
            <person name="Niang G."/>
            <person name="Scheremetjew M."/>
            <person name="Finn R."/>
            <person name="Kale V."/>
            <person name="Holt S."/>
            <person name="Cochrane G."/>
            <person name="Meng A."/>
            <person name="Brown T."/>
            <person name="Cohen L."/>
        </authorList>
    </citation>
    <scope>NUCLEOTIDE SEQUENCE</scope>
    <source>
        <strain evidence="3">CCAC1681</strain>
    </source>
</reference>
<name>A0A7S0CPS7_MICPS</name>
<accession>A0A7S0CPS7</accession>
<evidence type="ECO:0000256" key="1">
    <source>
        <dbReference type="SAM" id="Coils"/>
    </source>
</evidence>